<feature type="compositionally biased region" description="Low complexity" evidence="1">
    <location>
        <begin position="63"/>
        <end position="80"/>
    </location>
</feature>
<keyword evidence="4" id="KW-1185">Reference proteome</keyword>
<dbReference type="Proteomes" id="UP000295807">
    <property type="component" value="Unassembled WGS sequence"/>
</dbReference>
<sequence>MKITGISLAIVLSMTMYACQNPSGENSNDPSETNELNEKERLDEPQVRDGMPETPLRDSMAIDTADTTGADATGADTAGE</sequence>
<organism evidence="3 4">
    <name type="scientific">Anseongella ginsenosidimutans</name>
    <dbReference type="NCBI Taxonomy" id="496056"/>
    <lineage>
        <taxon>Bacteria</taxon>
        <taxon>Pseudomonadati</taxon>
        <taxon>Bacteroidota</taxon>
        <taxon>Sphingobacteriia</taxon>
        <taxon>Sphingobacteriales</taxon>
        <taxon>Sphingobacteriaceae</taxon>
        <taxon>Anseongella</taxon>
    </lineage>
</organism>
<evidence type="ECO:0000313" key="4">
    <source>
        <dbReference type="Proteomes" id="UP000295807"/>
    </source>
</evidence>
<evidence type="ECO:0000256" key="1">
    <source>
        <dbReference type="SAM" id="MobiDB-lite"/>
    </source>
</evidence>
<feature type="chain" id="PRO_5020963887" description="Secreted protein" evidence="2">
    <location>
        <begin position="19"/>
        <end position="80"/>
    </location>
</feature>
<feature type="compositionally biased region" description="Basic and acidic residues" evidence="1">
    <location>
        <begin position="36"/>
        <end position="51"/>
    </location>
</feature>
<feature type="compositionally biased region" description="Polar residues" evidence="1">
    <location>
        <begin position="21"/>
        <end position="34"/>
    </location>
</feature>
<dbReference type="PROSITE" id="PS51257">
    <property type="entry name" value="PROKAR_LIPOPROTEIN"/>
    <property type="match status" value="1"/>
</dbReference>
<name>A0A4R3KS06_9SPHI</name>
<reference evidence="3 4" key="1">
    <citation type="submission" date="2019-03" db="EMBL/GenBank/DDBJ databases">
        <title>Genomic Encyclopedia of Type Strains, Phase IV (KMG-IV): sequencing the most valuable type-strain genomes for metagenomic binning, comparative biology and taxonomic classification.</title>
        <authorList>
            <person name="Goeker M."/>
        </authorList>
    </citation>
    <scope>NUCLEOTIDE SEQUENCE [LARGE SCALE GENOMIC DNA]</scope>
    <source>
        <strain evidence="3 4">DSM 21100</strain>
    </source>
</reference>
<evidence type="ECO:0000313" key="3">
    <source>
        <dbReference type="EMBL" id="TCS87297.1"/>
    </source>
</evidence>
<evidence type="ECO:0000256" key="2">
    <source>
        <dbReference type="SAM" id="SignalP"/>
    </source>
</evidence>
<dbReference type="RefSeq" id="WP_132129094.1">
    <property type="nucleotide sequence ID" value="NZ_CP042432.1"/>
</dbReference>
<comment type="caution">
    <text evidence="3">The sequence shown here is derived from an EMBL/GenBank/DDBJ whole genome shotgun (WGS) entry which is preliminary data.</text>
</comment>
<dbReference type="EMBL" id="SMAD01000005">
    <property type="protein sequence ID" value="TCS87297.1"/>
    <property type="molecule type" value="Genomic_DNA"/>
</dbReference>
<feature type="signal peptide" evidence="2">
    <location>
        <begin position="1"/>
        <end position="18"/>
    </location>
</feature>
<accession>A0A4R3KS06</accession>
<dbReference type="AlphaFoldDB" id="A0A4R3KS06"/>
<evidence type="ECO:0008006" key="5">
    <source>
        <dbReference type="Google" id="ProtNLM"/>
    </source>
</evidence>
<gene>
    <name evidence="3" type="ORF">EDD80_105111</name>
</gene>
<feature type="region of interest" description="Disordered" evidence="1">
    <location>
        <begin position="21"/>
        <end position="80"/>
    </location>
</feature>
<protein>
    <recommendedName>
        <fullName evidence="5">Secreted protein</fullName>
    </recommendedName>
</protein>
<proteinExistence type="predicted"/>
<keyword evidence="2" id="KW-0732">Signal</keyword>